<dbReference type="AlphaFoldDB" id="A0A4S2MSM1"/>
<name>A0A4S2MSM1_9PEZI</name>
<dbReference type="Proteomes" id="UP000298138">
    <property type="component" value="Unassembled WGS sequence"/>
</dbReference>
<reference evidence="1 2" key="1">
    <citation type="submission" date="2019-04" db="EMBL/GenBank/DDBJ databases">
        <title>Comparative genomics and transcriptomics to analyze fruiting body development in filamentous ascomycetes.</title>
        <authorList>
            <consortium name="DOE Joint Genome Institute"/>
            <person name="Lutkenhaus R."/>
            <person name="Traeger S."/>
            <person name="Breuer J."/>
            <person name="Kuo A."/>
            <person name="Lipzen A."/>
            <person name="Pangilinan J."/>
            <person name="Dilworth D."/>
            <person name="Sandor L."/>
            <person name="Poggeler S."/>
            <person name="Barry K."/>
            <person name="Grigoriev I.V."/>
            <person name="Nowrousian M."/>
        </authorList>
    </citation>
    <scope>NUCLEOTIDE SEQUENCE [LARGE SCALE GENOMIC DNA]</scope>
    <source>
        <strain evidence="1 2">CBS 389.68</strain>
    </source>
</reference>
<gene>
    <name evidence="1" type="ORF">EX30DRAFT_121196</name>
</gene>
<sequence length="64" mass="7210">MLTPLRHPFLACDMSNITDSTLIDGLSHVNDTTYHMPFHSTTLLQAHHHQPLHCETRHPSSGLP</sequence>
<organism evidence="1 2">
    <name type="scientific">Ascodesmis nigricans</name>
    <dbReference type="NCBI Taxonomy" id="341454"/>
    <lineage>
        <taxon>Eukaryota</taxon>
        <taxon>Fungi</taxon>
        <taxon>Dikarya</taxon>
        <taxon>Ascomycota</taxon>
        <taxon>Pezizomycotina</taxon>
        <taxon>Pezizomycetes</taxon>
        <taxon>Pezizales</taxon>
        <taxon>Ascodesmidaceae</taxon>
        <taxon>Ascodesmis</taxon>
    </lineage>
</organism>
<dbReference type="EMBL" id="ML220135">
    <property type="protein sequence ID" value="TGZ79017.1"/>
    <property type="molecule type" value="Genomic_DNA"/>
</dbReference>
<proteinExistence type="predicted"/>
<protein>
    <submittedName>
        <fullName evidence="1">Uncharacterized protein</fullName>
    </submittedName>
</protein>
<accession>A0A4S2MSM1</accession>
<evidence type="ECO:0000313" key="2">
    <source>
        <dbReference type="Proteomes" id="UP000298138"/>
    </source>
</evidence>
<keyword evidence="2" id="KW-1185">Reference proteome</keyword>
<evidence type="ECO:0000313" key="1">
    <source>
        <dbReference type="EMBL" id="TGZ79017.1"/>
    </source>
</evidence>
<dbReference type="InParanoid" id="A0A4S2MSM1"/>